<comment type="caution">
    <text evidence="1">The sequence shown here is derived from an EMBL/GenBank/DDBJ whole genome shotgun (WGS) entry which is preliminary data.</text>
</comment>
<protein>
    <submittedName>
        <fullName evidence="1">Uncharacterized protein</fullName>
    </submittedName>
</protein>
<evidence type="ECO:0000313" key="1">
    <source>
        <dbReference type="EMBL" id="EXX76340.1"/>
    </source>
</evidence>
<dbReference type="AlphaFoldDB" id="A0A015K9T0"/>
<name>A0A015K9T0_RHIIW</name>
<dbReference type="HOGENOM" id="CLU_2759148_0_0_1"/>
<dbReference type="EMBL" id="JEMT01012289">
    <property type="protein sequence ID" value="EXX76340.1"/>
    <property type="molecule type" value="Genomic_DNA"/>
</dbReference>
<dbReference type="Proteomes" id="UP000022910">
    <property type="component" value="Unassembled WGS sequence"/>
</dbReference>
<keyword evidence="2" id="KW-1185">Reference proteome</keyword>
<gene>
    <name evidence="1" type="ORF">RirG_034060</name>
</gene>
<sequence length="70" mass="7930">MSKWCYHKPIEIKDRLGTCKVDQGRVSTTLSTREASNFLVRPIRIAGKILASTLQNDRVTAAKIAKMKKR</sequence>
<accession>A0A015K9T0</accession>
<reference evidence="1 2" key="1">
    <citation type="submission" date="2014-02" db="EMBL/GenBank/DDBJ databases">
        <title>Single nucleus genome sequencing reveals high similarity among nuclei of an endomycorrhizal fungus.</title>
        <authorList>
            <person name="Lin K."/>
            <person name="Geurts R."/>
            <person name="Zhang Z."/>
            <person name="Limpens E."/>
            <person name="Saunders D.G."/>
            <person name="Mu D."/>
            <person name="Pang E."/>
            <person name="Cao H."/>
            <person name="Cha H."/>
            <person name="Lin T."/>
            <person name="Zhou Q."/>
            <person name="Shang Y."/>
            <person name="Li Y."/>
            <person name="Ivanov S."/>
            <person name="Sharma T."/>
            <person name="Velzen R.V."/>
            <person name="Ruijter N.D."/>
            <person name="Aanen D.K."/>
            <person name="Win J."/>
            <person name="Kamoun S."/>
            <person name="Bisseling T."/>
            <person name="Huang S."/>
        </authorList>
    </citation>
    <scope>NUCLEOTIDE SEQUENCE [LARGE SCALE GENOMIC DNA]</scope>
    <source>
        <strain evidence="2">DAOM197198w</strain>
    </source>
</reference>
<proteinExistence type="predicted"/>
<organism evidence="1 2">
    <name type="scientific">Rhizophagus irregularis (strain DAOM 197198w)</name>
    <name type="common">Glomus intraradices</name>
    <dbReference type="NCBI Taxonomy" id="1432141"/>
    <lineage>
        <taxon>Eukaryota</taxon>
        <taxon>Fungi</taxon>
        <taxon>Fungi incertae sedis</taxon>
        <taxon>Mucoromycota</taxon>
        <taxon>Glomeromycotina</taxon>
        <taxon>Glomeromycetes</taxon>
        <taxon>Glomerales</taxon>
        <taxon>Glomeraceae</taxon>
        <taxon>Rhizophagus</taxon>
    </lineage>
</organism>
<evidence type="ECO:0000313" key="2">
    <source>
        <dbReference type="Proteomes" id="UP000022910"/>
    </source>
</evidence>